<evidence type="ECO:0000256" key="2">
    <source>
        <dbReference type="ARBA" id="ARBA00005982"/>
    </source>
</evidence>
<dbReference type="FunFam" id="1.20.1250.20:FF:000085">
    <property type="entry name" value="MFS peptide transporter Ptr2"/>
    <property type="match status" value="1"/>
</dbReference>
<feature type="transmembrane region" description="Helical" evidence="8">
    <location>
        <begin position="497"/>
        <end position="516"/>
    </location>
</feature>
<evidence type="ECO:0000313" key="10">
    <source>
        <dbReference type="Proteomes" id="UP000053989"/>
    </source>
</evidence>
<dbReference type="AlphaFoldDB" id="A0A0C3AHY7"/>
<evidence type="ECO:0000256" key="3">
    <source>
        <dbReference type="ARBA" id="ARBA00022448"/>
    </source>
</evidence>
<dbReference type="GO" id="GO:0005886">
    <property type="term" value="C:plasma membrane"/>
    <property type="evidence" value="ECO:0007669"/>
    <property type="project" value="UniProtKB-ARBA"/>
</dbReference>
<reference evidence="9 10" key="1">
    <citation type="submission" date="2014-04" db="EMBL/GenBank/DDBJ databases">
        <authorList>
            <consortium name="DOE Joint Genome Institute"/>
            <person name="Kuo A."/>
            <person name="Kohler A."/>
            <person name="Nagy L.G."/>
            <person name="Floudas D."/>
            <person name="Copeland A."/>
            <person name="Barry K.W."/>
            <person name="Cichocki N."/>
            <person name="Veneault-Fourrey C."/>
            <person name="LaButti K."/>
            <person name="Lindquist E.A."/>
            <person name="Lipzen A."/>
            <person name="Lundell T."/>
            <person name="Morin E."/>
            <person name="Murat C."/>
            <person name="Sun H."/>
            <person name="Tunlid A."/>
            <person name="Henrissat B."/>
            <person name="Grigoriev I.V."/>
            <person name="Hibbett D.S."/>
            <person name="Martin F."/>
            <person name="Nordberg H.P."/>
            <person name="Cantor M.N."/>
            <person name="Hua S.X."/>
        </authorList>
    </citation>
    <scope>NUCLEOTIDE SEQUENCE [LARGE SCALE GENOMIC DNA]</scope>
    <source>
        <strain evidence="9 10">Foug A</strain>
    </source>
</reference>
<sequence>MAGLDRDVVAAMAVADRHEATSYDASLEKKGATAHESMDDSDDAHVGLEFPSEEELVTLRRVSDDIPWTAFLIAVVELAERFSYYGATAVFTNFIQQPLPPGSSTGAGGGSGQSGALGKGQRMSTGLTTFYQFWSYVTPIAGAYIADTYWGRYKTVCVSVGIAMLGHVIMIISAIPGVIGSNASVALFILSLIVTGAGAGGFKANVSPLVAEQYRRTKQFIRTTKSGVRVIVDPSLTTSRIYMYFYLFINIGALVGQIGMVYAEKYVGYWLAFTLPTCVFLISPLVLWYGHGKYRTSPPTGSVLPTTLRVWRYAARGRWSWNPIRTVRNLTSDDFWESAKPSKVVGEKPRWMKYDDNWVNELRRGFKACSVFLWYPIYWLSYNQLNNNLISQAATMTTHGLPNDVLSNLDPLALIIFIPLCDLVFYPALARRRINFSPLRRISWGFYTGSAAMIWAAVVQHYIYKTNPCGNHAGTCVDANGNPLVSPLNVWIQTGSYILIAFSEILASITGLEYAFTKAPRNMRSVVMSIYVFMNALAAAIGEAFVSLSADPLLVWNYGSVAVLCAVAGLVFWIIVRKLDAEEDKLNNLPQGCFKEY</sequence>
<keyword evidence="6 8" id="KW-0472">Membrane</keyword>
<dbReference type="EMBL" id="KN822027">
    <property type="protein sequence ID" value="KIM64532.1"/>
    <property type="molecule type" value="Genomic_DNA"/>
</dbReference>
<dbReference type="InParanoid" id="A0A0C3AHY7"/>
<name>A0A0C3AHY7_9AGAM</name>
<dbReference type="SUPFAM" id="SSF103473">
    <property type="entry name" value="MFS general substrate transporter"/>
    <property type="match status" value="1"/>
</dbReference>
<dbReference type="HOGENOM" id="CLU_004790_4_1_1"/>
<feature type="transmembrane region" description="Helical" evidence="8">
    <location>
        <begin position="244"/>
        <end position="263"/>
    </location>
</feature>
<feature type="transmembrane region" description="Helical" evidence="8">
    <location>
        <begin position="156"/>
        <end position="179"/>
    </location>
</feature>
<comment type="similarity">
    <text evidence="2 7">Belongs to the major facilitator superfamily. Proton-dependent oligopeptide transporter (POT/PTR) (TC 2.A.17) family.</text>
</comment>
<evidence type="ECO:0008006" key="11">
    <source>
        <dbReference type="Google" id="ProtNLM"/>
    </source>
</evidence>
<dbReference type="STRING" id="1036808.A0A0C3AHY7"/>
<evidence type="ECO:0000256" key="6">
    <source>
        <dbReference type="ARBA" id="ARBA00023136"/>
    </source>
</evidence>
<dbReference type="GO" id="GO:0071916">
    <property type="term" value="F:dipeptide transmembrane transporter activity"/>
    <property type="evidence" value="ECO:0007669"/>
    <property type="project" value="UniProtKB-ARBA"/>
</dbReference>
<feature type="transmembrane region" description="Helical" evidence="8">
    <location>
        <begin position="365"/>
        <end position="382"/>
    </location>
</feature>
<dbReference type="InterPro" id="IPR018456">
    <property type="entry name" value="PTR2_symporter_CS"/>
</dbReference>
<evidence type="ECO:0000256" key="4">
    <source>
        <dbReference type="ARBA" id="ARBA00022692"/>
    </source>
</evidence>
<feature type="transmembrane region" description="Helical" evidence="8">
    <location>
        <begin position="556"/>
        <end position="576"/>
    </location>
</feature>
<evidence type="ECO:0000256" key="5">
    <source>
        <dbReference type="ARBA" id="ARBA00022989"/>
    </source>
</evidence>
<feature type="transmembrane region" description="Helical" evidence="8">
    <location>
        <begin position="412"/>
        <end position="430"/>
    </location>
</feature>
<proteinExistence type="inferred from homology"/>
<evidence type="ECO:0000256" key="7">
    <source>
        <dbReference type="RuleBase" id="RU003755"/>
    </source>
</evidence>
<feature type="transmembrane region" description="Helical" evidence="8">
    <location>
        <begin position="185"/>
        <end position="206"/>
    </location>
</feature>
<dbReference type="Pfam" id="PF00854">
    <property type="entry name" value="PTR2"/>
    <property type="match status" value="1"/>
</dbReference>
<feature type="transmembrane region" description="Helical" evidence="8">
    <location>
        <begin position="269"/>
        <end position="289"/>
    </location>
</feature>
<dbReference type="PANTHER" id="PTHR11654">
    <property type="entry name" value="OLIGOPEPTIDE TRANSPORTER-RELATED"/>
    <property type="match status" value="1"/>
</dbReference>
<keyword evidence="10" id="KW-1185">Reference proteome</keyword>
<dbReference type="PROSITE" id="PS01023">
    <property type="entry name" value="PTR2_2"/>
    <property type="match status" value="1"/>
</dbReference>
<feature type="transmembrane region" description="Helical" evidence="8">
    <location>
        <begin position="528"/>
        <end position="550"/>
    </location>
</feature>
<keyword evidence="4 7" id="KW-0812">Transmembrane</keyword>
<dbReference type="FunCoup" id="A0A0C3AHY7">
    <property type="interactions" value="292"/>
</dbReference>
<keyword evidence="3 7" id="KW-0813">Transport</keyword>
<accession>A0A0C3AHY7</accession>
<evidence type="ECO:0000256" key="8">
    <source>
        <dbReference type="SAM" id="Phobius"/>
    </source>
</evidence>
<evidence type="ECO:0000256" key="1">
    <source>
        <dbReference type="ARBA" id="ARBA00004141"/>
    </source>
</evidence>
<feature type="transmembrane region" description="Helical" evidence="8">
    <location>
        <begin position="442"/>
        <end position="463"/>
    </location>
</feature>
<dbReference type="OrthoDB" id="8904098at2759"/>
<keyword evidence="5 8" id="KW-1133">Transmembrane helix</keyword>
<protein>
    <recommendedName>
        <fullName evidence="11">Major facilitator superfamily (MFS) profile domain-containing protein</fullName>
    </recommendedName>
</protein>
<dbReference type="InterPro" id="IPR000109">
    <property type="entry name" value="POT_fam"/>
</dbReference>
<comment type="subcellular location">
    <subcellularLocation>
        <location evidence="1 7">Membrane</location>
        <topology evidence="1 7">Multi-pass membrane protein</topology>
    </subcellularLocation>
</comment>
<organism evidence="9 10">
    <name type="scientific">Scleroderma citrinum Foug A</name>
    <dbReference type="NCBI Taxonomy" id="1036808"/>
    <lineage>
        <taxon>Eukaryota</taxon>
        <taxon>Fungi</taxon>
        <taxon>Dikarya</taxon>
        <taxon>Basidiomycota</taxon>
        <taxon>Agaricomycotina</taxon>
        <taxon>Agaricomycetes</taxon>
        <taxon>Agaricomycetidae</taxon>
        <taxon>Boletales</taxon>
        <taxon>Sclerodermatineae</taxon>
        <taxon>Sclerodermataceae</taxon>
        <taxon>Scleroderma</taxon>
    </lineage>
</organism>
<dbReference type="Proteomes" id="UP000053989">
    <property type="component" value="Unassembled WGS sequence"/>
</dbReference>
<reference evidence="10" key="2">
    <citation type="submission" date="2015-01" db="EMBL/GenBank/DDBJ databases">
        <title>Evolutionary Origins and Diversification of the Mycorrhizal Mutualists.</title>
        <authorList>
            <consortium name="DOE Joint Genome Institute"/>
            <consortium name="Mycorrhizal Genomics Consortium"/>
            <person name="Kohler A."/>
            <person name="Kuo A."/>
            <person name="Nagy L.G."/>
            <person name="Floudas D."/>
            <person name="Copeland A."/>
            <person name="Barry K.W."/>
            <person name="Cichocki N."/>
            <person name="Veneault-Fourrey C."/>
            <person name="LaButti K."/>
            <person name="Lindquist E.A."/>
            <person name="Lipzen A."/>
            <person name="Lundell T."/>
            <person name="Morin E."/>
            <person name="Murat C."/>
            <person name="Riley R."/>
            <person name="Ohm R."/>
            <person name="Sun H."/>
            <person name="Tunlid A."/>
            <person name="Henrissat B."/>
            <person name="Grigoriev I.V."/>
            <person name="Hibbett D.S."/>
            <person name="Martin F."/>
        </authorList>
    </citation>
    <scope>NUCLEOTIDE SEQUENCE [LARGE SCALE GENOMIC DNA]</scope>
    <source>
        <strain evidence="10">Foug A</strain>
    </source>
</reference>
<dbReference type="Gene3D" id="1.20.1250.20">
    <property type="entry name" value="MFS general substrate transporter like domains"/>
    <property type="match status" value="1"/>
</dbReference>
<dbReference type="InterPro" id="IPR036259">
    <property type="entry name" value="MFS_trans_sf"/>
</dbReference>
<evidence type="ECO:0000313" key="9">
    <source>
        <dbReference type="EMBL" id="KIM64532.1"/>
    </source>
</evidence>
<gene>
    <name evidence="9" type="ORF">SCLCIDRAFT_1213048</name>
</gene>
<dbReference type="PROSITE" id="PS01022">
    <property type="entry name" value="PTR2_1"/>
    <property type="match status" value="1"/>
</dbReference>